<reference evidence="1 2" key="1">
    <citation type="submission" date="2016-09" db="EMBL/GenBank/DDBJ databases">
        <title>Complete genome sequencing of Streptomyces lydicus 103 and metabolic pathways analysis of antibiotic biosynthesis.</title>
        <authorList>
            <person name="Jia N."/>
            <person name="Ding M.-Z."/>
            <person name="Gao F."/>
            <person name="Yuan Y.-J."/>
        </authorList>
    </citation>
    <scope>NUCLEOTIDE SEQUENCE [LARGE SCALE GENOMIC DNA]</scope>
    <source>
        <strain evidence="1 2">103</strain>
    </source>
</reference>
<dbReference type="Proteomes" id="UP000094094">
    <property type="component" value="Chromosome"/>
</dbReference>
<gene>
    <name evidence="1" type="ORF">SL103_34855</name>
</gene>
<evidence type="ECO:0000313" key="2">
    <source>
        <dbReference type="Proteomes" id="UP000094094"/>
    </source>
</evidence>
<evidence type="ECO:0000313" key="1">
    <source>
        <dbReference type="EMBL" id="AOP50738.1"/>
    </source>
</evidence>
<sequence>MARVNMGDRLSGRFSRRLSSMVRGSVVAEHPGRRQPLVPYVVSWSAELADHEDQLVIRWDAKGPKLGYRNERPADRVGRDQVLWGRMAHRPEVGRPQYDCMHPGRQYRAMYAMKCQVCGNQASRNADGWLFLDWRKPYDRSTWPERSLSGMPPLCDEHARVAMAECPHLRKAECVVLRVRSPRLWGYSGTPYKLTGEGWAVHERNALLPCGDPLLRAVLATCLYRELRDVTVVSEGLAD</sequence>
<name>A0A1D7VW66_9ACTN</name>
<dbReference type="EMBL" id="CP017157">
    <property type="protein sequence ID" value="AOP50738.1"/>
    <property type="molecule type" value="Genomic_DNA"/>
</dbReference>
<organism evidence="1 2">
    <name type="scientific">Streptomyces lydicus</name>
    <dbReference type="NCBI Taxonomy" id="47763"/>
    <lineage>
        <taxon>Bacteria</taxon>
        <taxon>Bacillati</taxon>
        <taxon>Actinomycetota</taxon>
        <taxon>Actinomycetes</taxon>
        <taxon>Kitasatosporales</taxon>
        <taxon>Streptomycetaceae</taxon>
        <taxon>Streptomyces</taxon>
    </lineage>
</organism>
<proteinExistence type="predicted"/>
<dbReference type="KEGG" id="slc:SL103_34855"/>
<dbReference type="OrthoDB" id="3689934at2"/>
<keyword evidence="2" id="KW-1185">Reference proteome</keyword>
<protein>
    <submittedName>
        <fullName evidence="1">Uncharacterized protein</fullName>
    </submittedName>
</protein>
<dbReference type="AlphaFoldDB" id="A0A1D7VW66"/>
<accession>A0A1D7VW66</accession>